<organism evidence="1 2">
    <name type="scientific">Streptomyces tagetis</name>
    <dbReference type="NCBI Taxonomy" id="2820809"/>
    <lineage>
        <taxon>Bacteria</taxon>
        <taxon>Bacillati</taxon>
        <taxon>Actinomycetota</taxon>
        <taxon>Actinomycetes</taxon>
        <taxon>Kitasatosporales</taxon>
        <taxon>Streptomycetaceae</taxon>
        <taxon>Streptomyces</taxon>
    </lineage>
</organism>
<name>A0A940XHQ4_9ACTN</name>
<comment type="caution">
    <text evidence="1">The sequence shown here is derived from an EMBL/GenBank/DDBJ whole genome shotgun (WGS) entry which is preliminary data.</text>
</comment>
<keyword evidence="2" id="KW-1185">Reference proteome</keyword>
<proteinExistence type="predicted"/>
<reference evidence="1" key="1">
    <citation type="submission" date="2021-04" db="EMBL/GenBank/DDBJ databases">
        <title>Genome seq and assembly of Streptomyces sp. RG38.</title>
        <authorList>
            <person name="Chhetri G."/>
        </authorList>
    </citation>
    <scope>NUCLEOTIDE SEQUENCE</scope>
    <source>
        <strain evidence="1">RG38</strain>
    </source>
</reference>
<protein>
    <submittedName>
        <fullName evidence="1">Uncharacterized protein</fullName>
    </submittedName>
</protein>
<evidence type="ECO:0000313" key="2">
    <source>
        <dbReference type="Proteomes" id="UP000677875"/>
    </source>
</evidence>
<accession>A0A940XHQ4</accession>
<dbReference type="RefSeq" id="WP_210876393.1">
    <property type="nucleotide sequence ID" value="NZ_JAGPNL010000011.1"/>
</dbReference>
<evidence type="ECO:0000313" key="1">
    <source>
        <dbReference type="EMBL" id="MBQ0830628.1"/>
    </source>
</evidence>
<dbReference type="AlphaFoldDB" id="A0A940XHQ4"/>
<gene>
    <name evidence="1" type="ORF">J5Y05_29680</name>
</gene>
<sequence>MTSAAAFVTYGCVFVAGDAGSVNLGEMDGVVAGSGADVQGPAAGDVTEDFCF</sequence>
<dbReference type="Proteomes" id="UP000677875">
    <property type="component" value="Unassembled WGS sequence"/>
</dbReference>
<dbReference type="EMBL" id="JAGPNL010000011">
    <property type="protein sequence ID" value="MBQ0830628.1"/>
    <property type="molecule type" value="Genomic_DNA"/>
</dbReference>